<keyword evidence="2" id="KW-1185">Reference proteome</keyword>
<dbReference type="Proteomes" id="UP000032027">
    <property type="component" value="Chromosome"/>
</dbReference>
<dbReference type="AlphaFoldDB" id="A0A0C5BU03"/>
<organism evidence="1 2">
    <name type="scientific">Nitrosopumilus piranensis</name>
    <dbReference type="NCBI Taxonomy" id="1582439"/>
    <lineage>
        <taxon>Archaea</taxon>
        <taxon>Nitrososphaerota</taxon>
        <taxon>Nitrososphaeria</taxon>
        <taxon>Nitrosopumilales</taxon>
        <taxon>Nitrosopumilaceae</taxon>
        <taxon>Nitrosopumilus</taxon>
    </lineage>
</organism>
<dbReference type="KEGG" id="nid:NPIRD3C_2028"/>
<reference evidence="2" key="1">
    <citation type="submission" date="2015-02" db="EMBL/GenBank/DDBJ databases">
        <title>Characterization of two novel Thaumarchaeota isolated from the Northern Adriatic Sea.</title>
        <authorList>
            <person name="Bayer B."/>
            <person name="Vojvoda J."/>
            <person name="Offre P."/>
            <person name="Srivastava A."/>
            <person name="Elisabeth N."/>
            <person name="Garcia J.A.L."/>
            <person name="Schleper C."/>
            <person name="Herndl G.J."/>
        </authorList>
    </citation>
    <scope>NUCLEOTIDE SEQUENCE [LARGE SCALE GENOMIC DNA]</scope>
    <source>
        <strain evidence="2">D3C</strain>
    </source>
</reference>
<sequence>MITKKERTEIFEDTISGLRKKFIPSERKVDVKILDRLAEKFRRLPLD</sequence>
<evidence type="ECO:0000313" key="2">
    <source>
        <dbReference type="Proteomes" id="UP000032027"/>
    </source>
</evidence>
<reference evidence="1 2" key="2">
    <citation type="journal article" date="2016" name="ISME J.">
        <title>Physiological and genomic characterization of two novel marine thaumarchaeal strains indicates niche differentiation.</title>
        <authorList>
            <person name="Bayer B."/>
            <person name="Vojvoda J."/>
            <person name="Offre P."/>
            <person name="Alves R.J."/>
            <person name="Elisabeth N.H."/>
            <person name="Garcia J.A."/>
            <person name="Volland J.M."/>
            <person name="Srivastava A."/>
            <person name="Schleper C."/>
            <person name="Herndl G.J."/>
        </authorList>
    </citation>
    <scope>NUCLEOTIDE SEQUENCE [LARGE SCALE GENOMIC DNA]</scope>
    <source>
        <strain evidence="1 2">D3C</strain>
    </source>
</reference>
<dbReference type="HOGENOM" id="CLU_3162939_0_0_2"/>
<dbReference type="RefSeq" id="WP_160272929.1">
    <property type="nucleotide sequence ID" value="NZ_CP010868.1"/>
</dbReference>
<dbReference type="PATRIC" id="fig|1582439.9.peg.2100"/>
<accession>A0A0C5BU03</accession>
<name>A0A0C5BU03_9ARCH</name>
<proteinExistence type="predicted"/>
<evidence type="ECO:0000313" key="1">
    <source>
        <dbReference type="EMBL" id="AJM93238.1"/>
    </source>
</evidence>
<gene>
    <name evidence="1" type="ORF">NPIRD3C_2028</name>
</gene>
<dbReference type="GeneID" id="43685812"/>
<protein>
    <submittedName>
        <fullName evidence="1">Uncharacterized protein</fullName>
    </submittedName>
</protein>
<reference evidence="1 2" key="3">
    <citation type="journal article" date="2019" name="Int. J. Syst. Evol. Microbiol.">
        <title>Nitrosopumilus adriaticus sp. nov. and Nitrosopumilus piranensis sp. nov., two ammonia-oxidizing archaea from the Adriatic Sea and members of the class Nitrososphaeria.</title>
        <authorList>
            <person name="Bayer B."/>
            <person name="Vojvoda J."/>
            <person name="Reinthaler T."/>
            <person name="Reyes C."/>
            <person name="Pinto M."/>
            <person name="Herndl G.J."/>
        </authorList>
    </citation>
    <scope>NUCLEOTIDE SEQUENCE [LARGE SCALE GENOMIC DNA]</scope>
    <source>
        <strain evidence="1 2">D3C</strain>
    </source>
</reference>
<dbReference type="EMBL" id="CP010868">
    <property type="protein sequence ID" value="AJM93238.1"/>
    <property type="molecule type" value="Genomic_DNA"/>
</dbReference>